<dbReference type="SUPFAM" id="SSF55729">
    <property type="entry name" value="Acyl-CoA N-acyltransferases (Nat)"/>
    <property type="match status" value="1"/>
</dbReference>
<evidence type="ECO:0000259" key="1">
    <source>
        <dbReference type="PROSITE" id="PS51186"/>
    </source>
</evidence>
<dbReference type="GO" id="GO:0016747">
    <property type="term" value="F:acyltransferase activity, transferring groups other than amino-acyl groups"/>
    <property type="evidence" value="ECO:0007669"/>
    <property type="project" value="InterPro"/>
</dbReference>
<keyword evidence="2" id="KW-0808">Transferase</keyword>
<dbReference type="PANTHER" id="PTHR43792:SF1">
    <property type="entry name" value="N-ACETYLTRANSFERASE DOMAIN-CONTAINING PROTEIN"/>
    <property type="match status" value="1"/>
</dbReference>
<dbReference type="OrthoDB" id="3533156at2"/>
<name>A0A1G8S404_9ACTN</name>
<dbReference type="InterPro" id="IPR000182">
    <property type="entry name" value="GNAT_dom"/>
</dbReference>
<feature type="domain" description="N-acetyltransferase" evidence="1">
    <location>
        <begin position="20"/>
        <end position="184"/>
    </location>
</feature>
<dbReference type="InterPro" id="IPR016181">
    <property type="entry name" value="Acyl_CoA_acyltransferase"/>
</dbReference>
<dbReference type="InterPro" id="IPR051531">
    <property type="entry name" value="N-acetyltransferase"/>
</dbReference>
<dbReference type="AlphaFoldDB" id="A0A1G8S404"/>
<reference evidence="2 3" key="1">
    <citation type="submission" date="2016-10" db="EMBL/GenBank/DDBJ databases">
        <authorList>
            <person name="de Groot N.N."/>
        </authorList>
    </citation>
    <scope>NUCLEOTIDE SEQUENCE [LARGE SCALE GENOMIC DNA]</scope>
    <source>
        <strain evidence="2 3">CGMCC 4.5681</strain>
    </source>
</reference>
<evidence type="ECO:0000313" key="2">
    <source>
        <dbReference type="EMBL" id="SDJ23969.1"/>
    </source>
</evidence>
<dbReference type="STRING" id="683260.SAMN05421874_101164"/>
<keyword evidence="3" id="KW-1185">Reference proteome</keyword>
<organism evidence="2 3">
    <name type="scientific">Nonomuraea maritima</name>
    <dbReference type="NCBI Taxonomy" id="683260"/>
    <lineage>
        <taxon>Bacteria</taxon>
        <taxon>Bacillati</taxon>
        <taxon>Actinomycetota</taxon>
        <taxon>Actinomycetes</taxon>
        <taxon>Streptosporangiales</taxon>
        <taxon>Streptosporangiaceae</taxon>
        <taxon>Nonomuraea</taxon>
    </lineage>
</organism>
<dbReference type="PANTHER" id="PTHR43792">
    <property type="entry name" value="GNAT FAMILY, PUTATIVE (AFU_ORTHOLOGUE AFUA_3G00765)-RELATED-RELATED"/>
    <property type="match status" value="1"/>
</dbReference>
<gene>
    <name evidence="2" type="ORF">SAMN05421874_101164</name>
</gene>
<dbReference type="Pfam" id="PF13302">
    <property type="entry name" value="Acetyltransf_3"/>
    <property type="match status" value="1"/>
</dbReference>
<evidence type="ECO:0000313" key="3">
    <source>
        <dbReference type="Proteomes" id="UP000198683"/>
    </source>
</evidence>
<dbReference type="EMBL" id="FNFB01000001">
    <property type="protein sequence ID" value="SDJ23969.1"/>
    <property type="molecule type" value="Genomic_DNA"/>
</dbReference>
<proteinExistence type="predicted"/>
<dbReference type="Proteomes" id="UP000198683">
    <property type="component" value="Unassembled WGS sequence"/>
</dbReference>
<accession>A0A1G8S404</accession>
<dbReference type="Gene3D" id="3.40.630.30">
    <property type="match status" value="1"/>
</dbReference>
<dbReference type="RefSeq" id="WP_090758505.1">
    <property type="nucleotide sequence ID" value="NZ_FNFB01000001.1"/>
</dbReference>
<dbReference type="PROSITE" id="PS51186">
    <property type="entry name" value="GNAT"/>
    <property type="match status" value="1"/>
</dbReference>
<sequence length="205" mass="22178">MPQSSHSVDVDGALIRTARLQLAPWTMSDVEAALGIFGDEEVARWLAPAMSRVPDAAAMQQLVSRWVADGAAVKPPLGRWKVTDRATGHTVGAVSLLPLPPDDIDSEISVQIARDRWGNGYAGEAGHAIAHYAFTSGIDEVFAVSRPANRRAAAAARRMGMDWVGQTAKYYGTRLDVFRLRRYDLDVPAIAAPPEAEQTDALTEI</sequence>
<protein>
    <submittedName>
        <fullName evidence="2">Protein N-acetyltransferase, RimJ/RimL family</fullName>
    </submittedName>
</protein>